<evidence type="ECO:0000313" key="3">
    <source>
        <dbReference type="Proteomes" id="UP001597075"/>
    </source>
</evidence>
<feature type="region of interest" description="Disordered" evidence="1">
    <location>
        <begin position="1"/>
        <end position="29"/>
    </location>
</feature>
<evidence type="ECO:0000313" key="2">
    <source>
        <dbReference type="EMBL" id="MFD1634684.1"/>
    </source>
</evidence>
<accession>A0ABD6CZV0</accession>
<organism evidence="2 3">
    <name type="scientific">Haloplanus ruber</name>
    <dbReference type="NCBI Taxonomy" id="869892"/>
    <lineage>
        <taxon>Archaea</taxon>
        <taxon>Methanobacteriati</taxon>
        <taxon>Methanobacteriota</taxon>
        <taxon>Stenosarchaea group</taxon>
        <taxon>Halobacteria</taxon>
        <taxon>Halobacteriales</taxon>
        <taxon>Haloferacaceae</taxon>
        <taxon>Haloplanus</taxon>
    </lineage>
</organism>
<evidence type="ECO:0000256" key="1">
    <source>
        <dbReference type="SAM" id="MobiDB-lite"/>
    </source>
</evidence>
<gene>
    <name evidence="2" type="ORF">ACFSBJ_13215</name>
</gene>
<name>A0ABD6CZV0_9EURY</name>
<dbReference type="EMBL" id="JBHUDL010000010">
    <property type="protein sequence ID" value="MFD1634684.1"/>
    <property type="molecule type" value="Genomic_DNA"/>
</dbReference>
<dbReference type="RefSeq" id="WP_256404925.1">
    <property type="nucleotide sequence ID" value="NZ_CP187151.1"/>
</dbReference>
<dbReference type="AlphaFoldDB" id="A0ABD6CZV0"/>
<proteinExistence type="predicted"/>
<protein>
    <submittedName>
        <fullName evidence="2">Uncharacterized protein</fullName>
    </submittedName>
</protein>
<dbReference type="Proteomes" id="UP001597075">
    <property type="component" value="Unassembled WGS sequence"/>
</dbReference>
<comment type="caution">
    <text evidence="2">The sequence shown here is derived from an EMBL/GenBank/DDBJ whole genome shotgun (WGS) entry which is preliminary data.</text>
</comment>
<sequence>MASNDSPYVFRGSPEDGAERPPTTNGQEVVIVDGRAMSYRWYRR</sequence>
<reference evidence="2 3" key="1">
    <citation type="journal article" date="2019" name="Int. J. Syst. Evol. Microbiol.">
        <title>The Global Catalogue of Microorganisms (GCM) 10K type strain sequencing project: providing services to taxonomists for standard genome sequencing and annotation.</title>
        <authorList>
            <consortium name="The Broad Institute Genomics Platform"/>
            <consortium name="The Broad Institute Genome Sequencing Center for Infectious Disease"/>
            <person name="Wu L."/>
            <person name="Ma J."/>
        </authorList>
    </citation>
    <scope>NUCLEOTIDE SEQUENCE [LARGE SCALE GENOMIC DNA]</scope>
    <source>
        <strain evidence="2 3">CGMCC 1.10594</strain>
    </source>
</reference>
<keyword evidence="3" id="KW-1185">Reference proteome</keyword>